<proteinExistence type="predicted"/>
<reference evidence="2" key="2">
    <citation type="submission" date="2020-11" db="EMBL/GenBank/DDBJ databases">
        <authorList>
            <person name="McCartney M.A."/>
            <person name="Auch B."/>
            <person name="Kono T."/>
            <person name="Mallez S."/>
            <person name="Becker A."/>
            <person name="Gohl D.M."/>
            <person name="Silverstein K.A.T."/>
            <person name="Koren S."/>
            <person name="Bechman K.B."/>
            <person name="Herman A."/>
            <person name="Abrahante J.E."/>
            <person name="Garbe J."/>
        </authorList>
    </citation>
    <scope>NUCLEOTIDE SEQUENCE</scope>
    <source>
        <strain evidence="2">Duluth1</strain>
        <tissue evidence="2">Whole animal</tissue>
    </source>
</reference>
<keyword evidence="1" id="KW-0812">Transmembrane</keyword>
<reference evidence="2" key="1">
    <citation type="journal article" date="2019" name="bioRxiv">
        <title>The Genome of the Zebra Mussel, Dreissena polymorpha: A Resource for Invasive Species Research.</title>
        <authorList>
            <person name="McCartney M.A."/>
            <person name="Auch B."/>
            <person name="Kono T."/>
            <person name="Mallez S."/>
            <person name="Zhang Y."/>
            <person name="Obille A."/>
            <person name="Becker A."/>
            <person name="Abrahante J.E."/>
            <person name="Garbe J."/>
            <person name="Badalamenti J.P."/>
            <person name="Herman A."/>
            <person name="Mangelson H."/>
            <person name="Liachko I."/>
            <person name="Sullivan S."/>
            <person name="Sone E.D."/>
            <person name="Koren S."/>
            <person name="Silverstein K.A.T."/>
            <person name="Beckman K.B."/>
            <person name="Gohl D.M."/>
        </authorList>
    </citation>
    <scope>NUCLEOTIDE SEQUENCE</scope>
    <source>
        <strain evidence="2">Duluth1</strain>
        <tissue evidence="2">Whole animal</tissue>
    </source>
</reference>
<comment type="caution">
    <text evidence="2">The sequence shown here is derived from an EMBL/GenBank/DDBJ whole genome shotgun (WGS) entry which is preliminary data.</text>
</comment>
<evidence type="ECO:0000313" key="3">
    <source>
        <dbReference type="Proteomes" id="UP000828390"/>
    </source>
</evidence>
<evidence type="ECO:0000313" key="2">
    <source>
        <dbReference type="EMBL" id="KAH3888918.1"/>
    </source>
</evidence>
<feature type="transmembrane region" description="Helical" evidence="1">
    <location>
        <begin position="65"/>
        <end position="85"/>
    </location>
</feature>
<sequence length="99" mass="11623">MAEDTQTGQGTESHEDITILQLRIWPLKQRELFPSCQLVNKAVHRKKNRMLSDSNCEFNYTVESVAGNVMLTMLYLILILCWLFFKQFRSPCNSHWLSK</sequence>
<gene>
    <name evidence="2" type="ORF">DPMN_012963</name>
</gene>
<dbReference type="AlphaFoldDB" id="A0A9D4N3E9"/>
<keyword evidence="1" id="KW-0472">Membrane</keyword>
<accession>A0A9D4N3E9</accession>
<dbReference type="EMBL" id="JAIWYP010000001">
    <property type="protein sequence ID" value="KAH3888918.1"/>
    <property type="molecule type" value="Genomic_DNA"/>
</dbReference>
<evidence type="ECO:0000256" key="1">
    <source>
        <dbReference type="SAM" id="Phobius"/>
    </source>
</evidence>
<keyword evidence="1" id="KW-1133">Transmembrane helix</keyword>
<organism evidence="2 3">
    <name type="scientific">Dreissena polymorpha</name>
    <name type="common">Zebra mussel</name>
    <name type="synonym">Mytilus polymorpha</name>
    <dbReference type="NCBI Taxonomy" id="45954"/>
    <lineage>
        <taxon>Eukaryota</taxon>
        <taxon>Metazoa</taxon>
        <taxon>Spiralia</taxon>
        <taxon>Lophotrochozoa</taxon>
        <taxon>Mollusca</taxon>
        <taxon>Bivalvia</taxon>
        <taxon>Autobranchia</taxon>
        <taxon>Heteroconchia</taxon>
        <taxon>Euheterodonta</taxon>
        <taxon>Imparidentia</taxon>
        <taxon>Neoheterodontei</taxon>
        <taxon>Myida</taxon>
        <taxon>Dreissenoidea</taxon>
        <taxon>Dreissenidae</taxon>
        <taxon>Dreissena</taxon>
    </lineage>
</organism>
<protein>
    <submittedName>
        <fullName evidence="2">Uncharacterized protein</fullName>
    </submittedName>
</protein>
<keyword evidence="3" id="KW-1185">Reference proteome</keyword>
<name>A0A9D4N3E9_DREPO</name>
<dbReference type="Proteomes" id="UP000828390">
    <property type="component" value="Unassembled WGS sequence"/>
</dbReference>